<name>A0A9P3CI30_9PEZI</name>
<keyword evidence="1" id="KW-0812">Transmembrane</keyword>
<sequence>MDPPYYVSRRTKNHTTLGFALRSAKQMIVSTIWPLFVPTFMEACPETTADNTDWLHGLRGIAAILVVHWELAQSLSSEYDAGRGLEEGGEGRKALTTLPVLRLLFPGNFAIALALLICGYKLSLSITRSRRLDENVRALASSVLRQPIRLSCAAVASTILPFICIRAGLFEYAFTIFRQSVVLNGRVDRFAAIARRQPTLTSQLHDFLVSNLHMFSVSPGLSRPIQSYNSPLRVLPSIFQALGSLYVVHLLLLFMKPQFRSPGLILFMVLNILLQIPYGHLVLFGTLMADIDHARSSTNRGLGTRRARVYVILLLIGLFMGSMPDYRSESTPFYQFMGQHNPLLLASPSESWQHIGAMLTMLSVTRISMLRNFLSSNFSAYLGRISVSLYLCHLPVVTLHGTVIFDSFLKRAGWDNGVFTFVAFAAAYICTMIPVIYLADRFEELVDRKTVRLAASMEHLLMMPF</sequence>
<reference evidence="2 3" key="1">
    <citation type="submission" date="2021-01" db="EMBL/GenBank/DDBJ databases">
        <title>Cercospora kikuchii MAFF 305040 whole genome shotgun sequence.</title>
        <authorList>
            <person name="Kashiwa T."/>
            <person name="Suzuki T."/>
        </authorList>
    </citation>
    <scope>NUCLEOTIDE SEQUENCE [LARGE SCALE GENOMIC DNA]</scope>
    <source>
        <strain evidence="2 3">MAFF 305040</strain>
    </source>
</reference>
<dbReference type="EMBL" id="BOLY01000005">
    <property type="protein sequence ID" value="GIZ44799.1"/>
    <property type="molecule type" value="Genomic_DNA"/>
</dbReference>
<feature type="transmembrane region" description="Helical" evidence="1">
    <location>
        <begin position="103"/>
        <end position="122"/>
    </location>
</feature>
<evidence type="ECO:0000313" key="2">
    <source>
        <dbReference type="EMBL" id="GIZ44799.1"/>
    </source>
</evidence>
<dbReference type="Proteomes" id="UP000825890">
    <property type="component" value="Unassembled WGS sequence"/>
</dbReference>
<evidence type="ECO:0000313" key="3">
    <source>
        <dbReference type="Proteomes" id="UP000825890"/>
    </source>
</evidence>
<dbReference type="OrthoDB" id="5405781at2759"/>
<dbReference type="GeneID" id="68293561"/>
<evidence type="ECO:0008006" key="4">
    <source>
        <dbReference type="Google" id="ProtNLM"/>
    </source>
</evidence>
<dbReference type="RefSeq" id="XP_044659286.1">
    <property type="nucleotide sequence ID" value="XM_044803351.1"/>
</dbReference>
<feature type="transmembrane region" description="Helical" evidence="1">
    <location>
        <begin position="232"/>
        <end position="252"/>
    </location>
</feature>
<feature type="transmembrane region" description="Helical" evidence="1">
    <location>
        <begin position="351"/>
        <end position="369"/>
    </location>
</feature>
<accession>A0A9P3CI30</accession>
<feature type="transmembrane region" description="Helical" evidence="1">
    <location>
        <begin position="307"/>
        <end position="324"/>
    </location>
</feature>
<organism evidence="2 3">
    <name type="scientific">Cercospora kikuchii</name>
    <dbReference type="NCBI Taxonomy" id="84275"/>
    <lineage>
        <taxon>Eukaryota</taxon>
        <taxon>Fungi</taxon>
        <taxon>Dikarya</taxon>
        <taxon>Ascomycota</taxon>
        <taxon>Pezizomycotina</taxon>
        <taxon>Dothideomycetes</taxon>
        <taxon>Dothideomycetidae</taxon>
        <taxon>Mycosphaerellales</taxon>
        <taxon>Mycosphaerellaceae</taxon>
        <taxon>Cercospora</taxon>
    </lineage>
</organism>
<gene>
    <name evidence="2" type="ORF">CKM354_000798600</name>
</gene>
<evidence type="ECO:0000256" key="1">
    <source>
        <dbReference type="SAM" id="Phobius"/>
    </source>
</evidence>
<keyword evidence="1" id="KW-0472">Membrane</keyword>
<keyword evidence="3" id="KW-1185">Reference proteome</keyword>
<feature type="transmembrane region" description="Helical" evidence="1">
    <location>
        <begin position="381"/>
        <end position="405"/>
    </location>
</feature>
<dbReference type="AlphaFoldDB" id="A0A9P3CI30"/>
<proteinExistence type="predicted"/>
<keyword evidence="1" id="KW-1133">Transmembrane helix</keyword>
<protein>
    <recommendedName>
        <fullName evidence="4">Acyltransferase 3 domain-containing protein</fullName>
    </recommendedName>
</protein>
<feature type="transmembrane region" description="Helical" evidence="1">
    <location>
        <begin position="417"/>
        <end position="439"/>
    </location>
</feature>
<feature type="transmembrane region" description="Helical" evidence="1">
    <location>
        <begin position="264"/>
        <end position="287"/>
    </location>
</feature>
<comment type="caution">
    <text evidence="2">The sequence shown here is derived from an EMBL/GenBank/DDBJ whole genome shotgun (WGS) entry which is preliminary data.</text>
</comment>